<feature type="region of interest" description="Disordered" evidence="11">
    <location>
        <begin position="1035"/>
        <end position="1062"/>
    </location>
</feature>
<dbReference type="CDD" id="cd04717">
    <property type="entry name" value="BAH_polybromo"/>
    <property type="match status" value="1"/>
</dbReference>
<feature type="region of interest" description="Disordered" evidence="11">
    <location>
        <begin position="729"/>
        <end position="759"/>
    </location>
</feature>
<evidence type="ECO:0000256" key="4">
    <source>
        <dbReference type="ARBA" id="ARBA00022853"/>
    </source>
</evidence>
<organism evidence="14 15">
    <name type="scientific">Ascoidea rubescens DSM 1968</name>
    <dbReference type="NCBI Taxonomy" id="1344418"/>
    <lineage>
        <taxon>Eukaryota</taxon>
        <taxon>Fungi</taxon>
        <taxon>Dikarya</taxon>
        <taxon>Ascomycota</taxon>
        <taxon>Saccharomycotina</taxon>
        <taxon>Saccharomycetes</taxon>
        <taxon>Ascoideaceae</taxon>
        <taxon>Ascoidea</taxon>
    </lineage>
</organism>
<feature type="region of interest" description="Disordered" evidence="11">
    <location>
        <begin position="178"/>
        <end position="211"/>
    </location>
</feature>
<dbReference type="PRINTS" id="PR00503">
    <property type="entry name" value="BROMODOMAIN"/>
</dbReference>
<feature type="domain" description="Bromo" evidence="12">
    <location>
        <begin position="392"/>
        <end position="439"/>
    </location>
</feature>
<evidence type="ECO:0000313" key="15">
    <source>
        <dbReference type="Proteomes" id="UP000095038"/>
    </source>
</evidence>
<dbReference type="SUPFAM" id="SSF47370">
    <property type="entry name" value="Bromodomain"/>
    <property type="match status" value="2"/>
</dbReference>
<evidence type="ECO:0000256" key="3">
    <source>
        <dbReference type="ARBA" id="ARBA00022737"/>
    </source>
</evidence>
<dbReference type="GO" id="GO:0006338">
    <property type="term" value="P:chromatin remodeling"/>
    <property type="evidence" value="ECO:0007669"/>
    <property type="project" value="InterPro"/>
</dbReference>
<evidence type="ECO:0000313" key="14">
    <source>
        <dbReference type="EMBL" id="ODV61142.1"/>
    </source>
</evidence>
<keyword evidence="7" id="KW-0804">Transcription</keyword>
<evidence type="ECO:0000256" key="8">
    <source>
        <dbReference type="ARBA" id="ARBA00023242"/>
    </source>
</evidence>
<feature type="compositionally biased region" description="Low complexity" evidence="11">
    <location>
        <begin position="737"/>
        <end position="759"/>
    </location>
</feature>
<dbReference type="InterPro" id="IPR036427">
    <property type="entry name" value="Bromodomain-like_sf"/>
</dbReference>
<dbReference type="Pfam" id="PF00439">
    <property type="entry name" value="Bromodomain"/>
    <property type="match status" value="2"/>
</dbReference>
<gene>
    <name evidence="14" type="ORF">ASCRUDRAFT_70358</name>
</gene>
<evidence type="ECO:0000256" key="5">
    <source>
        <dbReference type="ARBA" id="ARBA00023015"/>
    </source>
</evidence>
<dbReference type="EMBL" id="KV454480">
    <property type="protein sequence ID" value="ODV61142.1"/>
    <property type="molecule type" value="Genomic_DNA"/>
</dbReference>
<evidence type="ECO:0000256" key="10">
    <source>
        <dbReference type="PROSITE-ProRule" id="PRU00035"/>
    </source>
</evidence>
<dbReference type="GO" id="GO:0006368">
    <property type="term" value="P:transcription elongation by RNA polymerase II"/>
    <property type="evidence" value="ECO:0007669"/>
    <property type="project" value="TreeGrafter"/>
</dbReference>
<feature type="domain" description="BAH" evidence="13">
    <location>
        <begin position="522"/>
        <end position="640"/>
    </location>
</feature>
<dbReference type="GO" id="GO:0016586">
    <property type="term" value="C:RSC-type complex"/>
    <property type="evidence" value="ECO:0007669"/>
    <property type="project" value="InterPro"/>
</dbReference>
<evidence type="ECO:0000256" key="7">
    <source>
        <dbReference type="ARBA" id="ARBA00023163"/>
    </source>
</evidence>
<keyword evidence="6 10" id="KW-0103">Bromodomain</keyword>
<dbReference type="InterPro" id="IPR037382">
    <property type="entry name" value="Rsc/polybromo"/>
</dbReference>
<keyword evidence="2" id="KW-0597">Phosphoprotein</keyword>
<dbReference type="InterPro" id="IPR043151">
    <property type="entry name" value="BAH_sf"/>
</dbReference>
<dbReference type="Gene3D" id="2.30.30.490">
    <property type="match status" value="1"/>
</dbReference>
<dbReference type="STRING" id="1344418.A0A1D2VHR8"/>
<evidence type="ECO:0000256" key="6">
    <source>
        <dbReference type="ARBA" id="ARBA00023117"/>
    </source>
</evidence>
<dbReference type="Pfam" id="PF01426">
    <property type="entry name" value="BAH"/>
    <property type="match status" value="1"/>
</dbReference>
<evidence type="ECO:0000256" key="2">
    <source>
        <dbReference type="ARBA" id="ARBA00022553"/>
    </source>
</evidence>
<evidence type="ECO:0000259" key="12">
    <source>
        <dbReference type="PROSITE" id="PS50014"/>
    </source>
</evidence>
<dbReference type="Gene3D" id="1.20.920.10">
    <property type="entry name" value="Bromodomain-like"/>
    <property type="match status" value="2"/>
</dbReference>
<evidence type="ECO:0000256" key="11">
    <source>
        <dbReference type="SAM" id="MobiDB-lite"/>
    </source>
</evidence>
<dbReference type="InParanoid" id="A0A1D2VHR8"/>
<dbReference type="PANTHER" id="PTHR16062">
    <property type="entry name" value="SWI/SNF-RELATED"/>
    <property type="match status" value="1"/>
</dbReference>
<comment type="subcellular location">
    <subcellularLocation>
        <location evidence="1">Nucleus</location>
    </subcellularLocation>
</comment>
<keyword evidence="8" id="KW-0539">Nucleus</keyword>
<dbReference type="InterPro" id="IPR001487">
    <property type="entry name" value="Bromodomain"/>
</dbReference>
<comment type="similarity">
    <text evidence="9">Belongs to the RSC1 family.</text>
</comment>
<dbReference type="SMART" id="SM00297">
    <property type="entry name" value="BROMO"/>
    <property type="match status" value="1"/>
</dbReference>
<dbReference type="PANTHER" id="PTHR16062:SF21">
    <property type="entry name" value="CHROMATIN STRUCTURE-REMODELING COMPLEX SUBUNIT RSC1-RELATED"/>
    <property type="match status" value="1"/>
</dbReference>
<dbReference type="FunCoup" id="A0A1D2VHR8">
    <property type="interactions" value="330"/>
</dbReference>
<sequence length="1105" mass="128527">MPLTEQERRVLNRKLTPSFESIYELTAPQGYKISEVFHKLPERKLGDYYRMIKKPLSLHLIKTYLNKLKYQSANEYIQDLAQIIWNAKFYNIKNSEIYNCAIILEKFTKSKIIPSLKNIKIIKEIDKNIYYPDLGPLPDSDDSDDTSLTIHKTNNINKKTSSNKINIKINSSVNLNNNNNNNINNTSNSNETSNALNDDDLFATSPLNDEENDYDISQNFNNNSIPLSDQEYIPANPSIQLNPLNKSLSVIPNTQKTRNPNNQINIPVSYNTVTNNPIVSKTNSNAITNNTINNIQNSIATTTSAPIVTTNNTKRRRPPIINKPHENRIKNIFRLIKKEKYEIDTNNPFYYYSLYEKIPLPYIIGPPKNDQNDDPRSKFFYQIYNTIVENSISKKSITLDTIKLKIRKRDYKSLVEFLNDLNILFNNFKNYFQASYQFYLNQNKLLNNNINNQQQPYSNIIINEIEKANMQFNLRTVLSFEAKTNEIIKEEEKATLLTQLHTNLHPSKLIKFPLDSFTKDGKTYKVGDWILIKNKNDDNDPIVGQLFKIWELKDGTKYINACWYYKPQQTVHRVDRMFYENEVFKSGQYRDHLVDDVIGKCFVVFFTRYQKSEINFDYEPPLFICEYRYSDNDKIFNKIRTWKACLPEEVRHLEDSMTYIPLKQNRTFQKYDSPLKHLLPPNATYNDPIPEPTMGHNDAPPLIGSVYLRDPISNENLDIDHYGVENRSNRRDKMMKSKNSSNINSPLISSNVSRSSSPSVGNINNNGPTRLYGLQQVSNLNTLNGNANFNNNYHSNYNPNYNYNNFNNNYNSNYNNMINNMTYINNMNNVNNVNNNINNINNINNAKINYGLGQMPIANSSNQPYSYYNTQNQPYGYNQNINSIAQQQKRIMQPMNQYQNAQQLQQQQLQQQQQQQINQSSQKIYNANNNNYGDGKIITINSTAGLTFLLNPVFQQALNEKYSENSNIYKMDKFNTYRKFNHTSNLSNGNFNRRIDLESGTEGSIIWYKNPPLFIPNRIQNSDILNRNLNKKGALYDQHGHKNDHNHNENGKENDNEDKKNLGNHAVNENVRCSHSIEYLAYAIKKRKLNKKIDSVTNNVKEVEV</sequence>
<dbReference type="PROSITE" id="PS50014">
    <property type="entry name" value="BROMODOMAIN_2"/>
    <property type="match status" value="2"/>
</dbReference>
<keyword evidence="15" id="KW-1185">Reference proteome</keyword>
<dbReference type="AlphaFoldDB" id="A0A1D2VHR8"/>
<reference evidence="15" key="1">
    <citation type="submission" date="2016-05" db="EMBL/GenBank/DDBJ databases">
        <title>Comparative genomics of biotechnologically important yeasts.</title>
        <authorList>
            <consortium name="DOE Joint Genome Institute"/>
            <person name="Riley R."/>
            <person name="Haridas S."/>
            <person name="Wolfe K.H."/>
            <person name="Lopes M.R."/>
            <person name="Hittinger C.T."/>
            <person name="Goker M."/>
            <person name="Salamov A."/>
            <person name="Wisecaver J."/>
            <person name="Long T.M."/>
            <person name="Aerts A.L."/>
            <person name="Barry K."/>
            <person name="Choi C."/>
            <person name="Clum A."/>
            <person name="Coughlan A.Y."/>
            <person name="Deshpande S."/>
            <person name="Douglass A.P."/>
            <person name="Hanson S.J."/>
            <person name="Klenk H.-P."/>
            <person name="Labutti K."/>
            <person name="Lapidus A."/>
            <person name="Lindquist E."/>
            <person name="Lipzen A."/>
            <person name="Meier-Kolthoff J.P."/>
            <person name="Ohm R.A."/>
            <person name="Otillar R.P."/>
            <person name="Pangilinan J."/>
            <person name="Peng Y."/>
            <person name="Rokas A."/>
            <person name="Rosa C.A."/>
            <person name="Scheuner C."/>
            <person name="Sibirny A.A."/>
            <person name="Slot J.C."/>
            <person name="Stielow J.B."/>
            <person name="Sun H."/>
            <person name="Kurtzman C.P."/>
            <person name="Blackwell M."/>
            <person name="Grigoriev I.V."/>
            <person name="Jeffries T.W."/>
        </authorList>
    </citation>
    <scope>NUCLEOTIDE SEQUENCE [LARGE SCALE GENOMIC DNA]</scope>
    <source>
        <strain evidence="15">DSM 1968</strain>
    </source>
</reference>
<keyword evidence="3" id="KW-0677">Repeat</keyword>
<dbReference type="OrthoDB" id="1742084at2759"/>
<proteinExistence type="inferred from homology"/>
<dbReference type="Proteomes" id="UP000095038">
    <property type="component" value="Unassembled WGS sequence"/>
</dbReference>
<name>A0A1D2VHR8_9ASCO</name>
<keyword evidence="4" id="KW-0156">Chromatin regulator</keyword>
<protein>
    <submittedName>
        <fullName evidence="14">BAH-domain-containing protein</fullName>
    </submittedName>
</protein>
<dbReference type="GeneID" id="30965421"/>
<dbReference type="RefSeq" id="XP_020047449.1">
    <property type="nucleotide sequence ID" value="XM_020191785.1"/>
</dbReference>
<accession>A0A1D2VHR8</accession>
<evidence type="ECO:0000259" key="13">
    <source>
        <dbReference type="PROSITE" id="PS51038"/>
    </source>
</evidence>
<feature type="compositionally biased region" description="Low complexity" evidence="11">
    <location>
        <begin position="178"/>
        <end position="194"/>
    </location>
</feature>
<dbReference type="SMART" id="SM00439">
    <property type="entry name" value="BAH"/>
    <property type="match status" value="1"/>
</dbReference>
<evidence type="ECO:0000256" key="9">
    <source>
        <dbReference type="ARBA" id="ARBA00061403"/>
    </source>
</evidence>
<dbReference type="GO" id="GO:0003682">
    <property type="term" value="F:chromatin binding"/>
    <property type="evidence" value="ECO:0007669"/>
    <property type="project" value="InterPro"/>
</dbReference>
<keyword evidence="5" id="KW-0805">Transcription regulation</keyword>
<feature type="compositionally biased region" description="Basic and acidic residues" evidence="11">
    <location>
        <begin position="1038"/>
        <end position="1061"/>
    </location>
</feature>
<dbReference type="InterPro" id="IPR001025">
    <property type="entry name" value="BAH_dom"/>
</dbReference>
<dbReference type="FunFam" id="2.30.30.490:FF:000016">
    <property type="entry name" value="RSC complex member"/>
    <property type="match status" value="1"/>
</dbReference>
<dbReference type="PROSITE" id="PS51038">
    <property type="entry name" value="BAH"/>
    <property type="match status" value="1"/>
</dbReference>
<evidence type="ECO:0000256" key="1">
    <source>
        <dbReference type="ARBA" id="ARBA00004123"/>
    </source>
</evidence>
<feature type="domain" description="Bromo" evidence="12">
    <location>
        <begin position="29"/>
        <end position="98"/>
    </location>
</feature>